<dbReference type="InterPro" id="IPR054726">
    <property type="entry name" value="Ubiq_DUF569-assoc"/>
</dbReference>
<organism evidence="3 4">
    <name type="scientific">Taxus chinensis</name>
    <name type="common">Chinese yew</name>
    <name type="synonym">Taxus wallichiana var. chinensis</name>
    <dbReference type="NCBI Taxonomy" id="29808"/>
    <lineage>
        <taxon>Eukaryota</taxon>
        <taxon>Viridiplantae</taxon>
        <taxon>Streptophyta</taxon>
        <taxon>Embryophyta</taxon>
        <taxon>Tracheophyta</taxon>
        <taxon>Spermatophyta</taxon>
        <taxon>Pinopsida</taxon>
        <taxon>Pinidae</taxon>
        <taxon>Conifers II</taxon>
        <taxon>Cupressales</taxon>
        <taxon>Taxaceae</taxon>
        <taxon>Taxus</taxon>
    </lineage>
</organism>
<gene>
    <name evidence="3" type="ORF">KI387_017184</name>
</gene>
<dbReference type="Pfam" id="PF22932">
    <property type="entry name" value="Ubiq_DUF_assoc"/>
    <property type="match status" value="1"/>
</dbReference>
<dbReference type="Gene3D" id="2.80.10.50">
    <property type="match status" value="1"/>
</dbReference>
<sequence>MEFFDKAMCVRLRSHHEKFLCAGEDEISVSQDRDGRNRNAIWQVEFIQGRPFVRLKSCFGRYLTATRIPFLLGWTGKKVQQSVPLNLRDSSVEWEPVKDGFHVLLRTHYGTYLRANGFTKPWKNRITHDIPQRTITQYWVFWEVQVTEIGTPLSPLPQSAPVVVPNNRGGRVIYYTVGDDKEGHDWCSFIFKGNDIYKLTIQLEKESGLHDITVCARHPFTGNLFPLAVEFPPNNAPLHLVLLPQSSSKGDLSPLHLEEEEDDDNDILT</sequence>
<evidence type="ECO:0000259" key="1">
    <source>
        <dbReference type="Pfam" id="PF04601"/>
    </source>
</evidence>
<name>A0AA38GK18_TAXCH</name>
<evidence type="ECO:0000259" key="2">
    <source>
        <dbReference type="Pfam" id="PF22932"/>
    </source>
</evidence>
<evidence type="ECO:0000313" key="3">
    <source>
        <dbReference type="EMBL" id="KAH9322545.1"/>
    </source>
</evidence>
<dbReference type="PANTHER" id="PTHR31205">
    <property type="entry name" value="ACTIN CROSS-LINKING PROTEIN (DUF569)"/>
    <property type="match status" value="1"/>
</dbReference>
<evidence type="ECO:0008006" key="5">
    <source>
        <dbReference type="Google" id="ProtNLM"/>
    </source>
</evidence>
<keyword evidence="4" id="KW-1185">Reference proteome</keyword>
<dbReference type="Pfam" id="PF04601">
    <property type="entry name" value="DUF569"/>
    <property type="match status" value="1"/>
</dbReference>
<comment type="caution">
    <text evidence="3">The sequence shown here is derived from an EMBL/GenBank/DDBJ whole genome shotgun (WGS) entry which is preliminary data.</text>
</comment>
<dbReference type="PANTHER" id="PTHR31205:SF69">
    <property type="entry name" value="ACTIN CROSS-LINKING PROTEIN (DUF569)"/>
    <property type="match status" value="1"/>
</dbReference>
<evidence type="ECO:0000313" key="4">
    <source>
        <dbReference type="Proteomes" id="UP000824469"/>
    </source>
</evidence>
<dbReference type="InterPro" id="IPR008999">
    <property type="entry name" value="Actin-crosslinking"/>
</dbReference>
<feature type="non-terminal residue" evidence="3">
    <location>
        <position position="1"/>
    </location>
</feature>
<feature type="domain" description="DUF569" evidence="2">
    <location>
        <begin position="171"/>
        <end position="243"/>
    </location>
</feature>
<dbReference type="EMBL" id="JAHRHJ020000003">
    <property type="protein sequence ID" value="KAH9322545.1"/>
    <property type="molecule type" value="Genomic_DNA"/>
</dbReference>
<dbReference type="SUPFAM" id="SSF50405">
    <property type="entry name" value="Actin-crosslinking proteins"/>
    <property type="match status" value="1"/>
</dbReference>
<dbReference type="Proteomes" id="UP000824469">
    <property type="component" value="Unassembled WGS sequence"/>
</dbReference>
<accession>A0AA38GK18</accession>
<dbReference type="CDD" id="cd23340">
    <property type="entry name" value="beta-trefoil_FSCN_ACP-like"/>
    <property type="match status" value="1"/>
</dbReference>
<proteinExistence type="predicted"/>
<dbReference type="InterPro" id="IPR007679">
    <property type="entry name" value="DUF569"/>
</dbReference>
<dbReference type="AlphaFoldDB" id="A0AA38GK18"/>
<reference evidence="3 4" key="1">
    <citation type="journal article" date="2021" name="Nat. Plants">
        <title>The Taxus genome provides insights into paclitaxel biosynthesis.</title>
        <authorList>
            <person name="Xiong X."/>
            <person name="Gou J."/>
            <person name="Liao Q."/>
            <person name="Li Y."/>
            <person name="Zhou Q."/>
            <person name="Bi G."/>
            <person name="Li C."/>
            <person name="Du R."/>
            <person name="Wang X."/>
            <person name="Sun T."/>
            <person name="Guo L."/>
            <person name="Liang H."/>
            <person name="Lu P."/>
            <person name="Wu Y."/>
            <person name="Zhang Z."/>
            <person name="Ro D.K."/>
            <person name="Shang Y."/>
            <person name="Huang S."/>
            <person name="Yan J."/>
        </authorList>
    </citation>
    <scope>NUCLEOTIDE SEQUENCE [LARGE SCALE GENOMIC DNA]</scope>
    <source>
        <strain evidence="3">Ta-2019</strain>
    </source>
</reference>
<feature type="domain" description="DUF569" evidence="1">
    <location>
        <begin position="1"/>
        <end position="142"/>
    </location>
</feature>
<protein>
    <recommendedName>
        <fullName evidence="5">DUF569 domain-containing protein</fullName>
    </recommendedName>
</protein>